<name>L8X351_THACA</name>
<protein>
    <submittedName>
        <fullName evidence="2">Uncharacterized protein</fullName>
    </submittedName>
</protein>
<sequence>MSGAYAYIQPASLRPTYRSTPHHPHPFSWHDCALFQSLNDAADIFLKIMGRLHFSSAPKYQKAAEPVCEVQTFPTWPEAYCPSDQSFDPEAEVLSGHMMVYEAFLDRDGRPPHPDDADVISELSESSSSAATDDEEYPTLRRMPRLNLAPPSAPDVVLPPSTGSSSNDFEDFVRIEVPHSDLTESRPLALPRPSSPLRNSITTGELTERPPAEVSEASQQRDDEEHLFNYYQNYSGGPRERERTHYPTRVLPPIETRTSPARRLPGHARFLPRADGHRAPLASSSLTMDHLHQYPRPRSASVSDVLASGTRVPERWLSAVDGTVVSSRILAQR</sequence>
<dbReference type="OrthoDB" id="3174922at2759"/>
<feature type="compositionally biased region" description="Low complexity" evidence="1">
    <location>
        <begin position="185"/>
        <end position="198"/>
    </location>
</feature>
<organism evidence="2 3">
    <name type="scientific">Thanatephorus cucumeris (strain AG1-IA)</name>
    <name type="common">Rice sheath blight fungus</name>
    <name type="synonym">Rhizoctonia solani</name>
    <dbReference type="NCBI Taxonomy" id="983506"/>
    <lineage>
        <taxon>Eukaryota</taxon>
        <taxon>Fungi</taxon>
        <taxon>Dikarya</taxon>
        <taxon>Basidiomycota</taxon>
        <taxon>Agaricomycotina</taxon>
        <taxon>Agaricomycetes</taxon>
        <taxon>Cantharellales</taxon>
        <taxon>Ceratobasidiaceae</taxon>
        <taxon>Rhizoctonia</taxon>
        <taxon>Rhizoctonia solani AG-1</taxon>
    </lineage>
</organism>
<evidence type="ECO:0000256" key="1">
    <source>
        <dbReference type="SAM" id="MobiDB-lite"/>
    </source>
</evidence>
<proteinExistence type="predicted"/>
<feature type="compositionally biased region" description="Low complexity" evidence="1">
    <location>
        <begin position="121"/>
        <end position="131"/>
    </location>
</feature>
<feature type="region of interest" description="Disordered" evidence="1">
    <location>
        <begin position="107"/>
        <end position="139"/>
    </location>
</feature>
<dbReference type="Proteomes" id="UP000011668">
    <property type="component" value="Unassembled WGS sequence"/>
</dbReference>
<reference evidence="2 3" key="1">
    <citation type="journal article" date="2013" name="Nat. Commun.">
        <title>The evolution and pathogenic mechanisms of the rice sheath blight pathogen.</title>
        <authorList>
            <person name="Zheng A."/>
            <person name="Lin R."/>
            <person name="Xu L."/>
            <person name="Qin P."/>
            <person name="Tang C."/>
            <person name="Ai P."/>
            <person name="Zhang D."/>
            <person name="Liu Y."/>
            <person name="Sun Z."/>
            <person name="Feng H."/>
            <person name="Wang Y."/>
            <person name="Chen Y."/>
            <person name="Liang X."/>
            <person name="Fu R."/>
            <person name="Li Q."/>
            <person name="Zhang J."/>
            <person name="Yu X."/>
            <person name="Xie Z."/>
            <person name="Ding L."/>
            <person name="Guan P."/>
            <person name="Tang J."/>
            <person name="Liang Y."/>
            <person name="Wang S."/>
            <person name="Deng Q."/>
            <person name="Li S."/>
            <person name="Zhu J."/>
            <person name="Wang L."/>
            <person name="Liu H."/>
            <person name="Li P."/>
        </authorList>
    </citation>
    <scope>NUCLEOTIDE SEQUENCE [LARGE SCALE GENOMIC DNA]</scope>
    <source>
        <strain evidence="3">AG-1 IA</strain>
    </source>
</reference>
<gene>
    <name evidence="2" type="ORF">AG1IA_02530</name>
</gene>
<dbReference type="AlphaFoldDB" id="L8X351"/>
<keyword evidence="3" id="KW-1185">Reference proteome</keyword>
<feature type="compositionally biased region" description="Basic and acidic residues" evidence="1">
    <location>
        <begin position="107"/>
        <end position="116"/>
    </location>
</feature>
<accession>L8X351</accession>
<evidence type="ECO:0000313" key="3">
    <source>
        <dbReference type="Proteomes" id="UP000011668"/>
    </source>
</evidence>
<dbReference type="EMBL" id="AFRT01000542">
    <property type="protein sequence ID" value="ELU43448.1"/>
    <property type="molecule type" value="Genomic_DNA"/>
</dbReference>
<comment type="caution">
    <text evidence="2">The sequence shown here is derived from an EMBL/GenBank/DDBJ whole genome shotgun (WGS) entry which is preliminary data.</text>
</comment>
<dbReference type="HOGENOM" id="CLU_1001666_0_0_1"/>
<evidence type="ECO:0000313" key="2">
    <source>
        <dbReference type="EMBL" id="ELU43448.1"/>
    </source>
</evidence>
<feature type="region of interest" description="Disordered" evidence="1">
    <location>
        <begin position="178"/>
        <end position="224"/>
    </location>
</feature>